<name>A0A7J9PJG9_METMI</name>
<protein>
    <submittedName>
        <fullName evidence="2">Uncharacterized protein</fullName>
    </submittedName>
</protein>
<proteinExistence type="predicted"/>
<reference evidence="2 3" key="1">
    <citation type="submission" date="2020-07" db="EMBL/GenBank/DDBJ databases">
        <title>Genomic Encyclopedia of Type Strains, Phase IV (KMG-V): Genome sequencing to study the core and pangenomes of soil and plant-associated prokaryotes.</title>
        <authorList>
            <person name="Whitman W."/>
        </authorList>
    </citation>
    <scope>NUCLEOTIDE SEQUENCE [LARGE SCALE GENOMIC DNA]</scope>
    <source>
        <strain evidence="2 3">C8</strain>
    </source>
</reference>
<feature type="transmembrane region" description="Helical" evidence="1">
    <location>
        <begin position="7"/>
        <end position="27"/>
    </location>
</feature>
<keyword evidence="1" id="KW-1133">Transmembrane helix</keyword>
<evidence type="ECO:0000256" key="1">
    <source>
        <dbReference type="SAM" id="Phobius"/>
    </source>
</evidence>
<gene>
    <name evidence="2" type="ORF">HNP90_001813</name>
</gene>
<organism evidence="2 3">
    <name type="scientific">Methanococcus maripaludis</name>
    <name type="common">Methanococcus deltae</name>
    <dbReference type="NCBI Taxonomy" id="39152"/>
    <lineage>
        <taxon>Archaea</taxon>
        <taxon>Methanobacteriati</taxon>
        <taxon>Methanobacteriota</taxon>
        <taxon>Methanomada group</taxon>
        <taxon>Methanococci</taxon>
        <taxon>Methanococcales</taxon>
        <taxon>Methanococcaceae</taxon>
        <taxon>Methanococcus</taxon>
    </lineage>
</organism>
<feature type="transmembrane region" description="Helical" evidence="1">
    <location>
        <begin position="33"/>
        <end position="52"/>
    </location>
</feature>
<dbReference type="Proteomes" id="UP000533207">
    <property type="component" value="Unassembled WGS sequence"/>
</dbReference>
<keyword evidence="1" id="KW-0812">Transmembrane</keyword>
<keyword evidence="1" id="KW-0472">Membrane</keyword>
<dbReference type="AlphaFoldDB" id="A0A7J9PJG9"/>
<sequence length="379" mass="43237">MGYNLTNCILSAILAILIVIFILISPGIVFEKFVFSIFVGFVIAFSCIILFVKKTSPFNPLNKTDLRTSFASIIWLSLVFCLITPLFLAEGAGLDWTHSFISKFLETMSSIGTYMAAMFAASVILGMEKQQKTMDNTLSEMETQRKISIKPELFPVKTTLYLANLNDEFQIWVDTPKKIDEYISKYGDLVNNNPDFKINRSFLIDYICPHIDVYNFGLGTAKGISSGISSDFKLFLSKTFDDRANYNIINEDNGYKIKFNNGKEIDIPNIKLMLLDNVLTPHSKFFSEPLKVDFCHWRSSLYGAVMEYFNESDSFYDDVELFLSYFYPDGTSDEIKFEITIKFNLKVSDAGNKYAEVNIVPYVINHAHCNNFLKSEKNC</sequence>
<evidence type="ECO:0000313" key="3">
    <source>
        <dbReference type="Proteomes" id="UP000533207"/>
    </source>
</evidence>
<dbReference type="RefSeq" id="WP_012068019.1">
    <property type="nucleotide sequence ID" value="NZ_JACDUL010000004.1"/>
</dbReference>
<accession>A0A7J9PJG9</accession>
<feature type="transmembrane region" description="Helical" evidence="1">
    <location>
        <begin position="108"/>
        <end position="127"/>
    </location>
</feature>
<feature type="transmembrane region" description="Helical" evidence="1">
    <location>
        <begin position="64"/>
        <end position="88"/>
    </location>
</feature>
<comment type="caution">
    <text evidence="2">The sequence shown here is derived from an EMBL/GenBank/DDBJ whole genome shotgun (WGS) entry which is preliminary data.</text>
</comment>
<evidence type="ECO:0000313" key="2">
    <source>
        <dbReference type="EMBL" id="MBA2862916.1"/>
    </source>
</evidence>
<dbReference type="EMBL" id="JACDUL010000004">
    <property type="protein sequence ID" value="MBA2862916.1"/>
    <property type="molecule type" value="Genomic_DNA"/>
</dbReference>